<evidence type="ECO:0000313" key="3">
    <source>
        <dbReference type="Proteomes" id="UP000620124"/>
    </source>
</evidence>
<name>A0A8H7CT32_9AGAR</name>
<dbReference type="EMBL" id="JACAZI010000012">
    <property type="protein sequence ID" value="KAF7347051.1"/>
    <property type="molecule type" value="Genomic_DNA"/>
</dbReference>
<dbReference type="OrthoDB" id="3257768at2759"/>
<keyword evidence="3" id="KW-1185">Reference proteome</keyword>
<protein>
    <submittedName>
        <fullName evidence="2">Uncharacterized protein</fullName>
    </submittedName>
</protein>
<accession>A0A8H7CT32</accession>
<dbReference type="AlphaFoldDB" id="A0A8H7CT32"/>
<evidence type="ECO:0000256" key="1">
    <source>
        <dbReference type="SAM" id="MobiDB-lite"/>
    </source>
</evidence>
<proteinExistence type="predicted"/>
<evidence type="ECO:0000313" key="2">
    <source>
        <dbReference type="EMBL" id="KAF7347051.1"/>
    </source>
</evidence>
<feature type="compositionally biased region" description="Basic and acidic residues" evidence="1">
    <location>
        <begin position="252"/>
        <end position="278"/>
    </location>
</feature>
<feature type="region of interest" description="Disordered" evidence="1">
    <location>
        <begin position="252"/>
        <end position="308"/>
    </location>
</feature>
<reference evidence="2" key="1">
    <citation type="submission" date="2020-05" db="EMBL/GenBank/DDBJ databases">
        <title>Mycena genomes resolve the evolution of fungal bioluminescence.</title>
        <authorList>
            <person name="Tsai I.J."/>
        </authorList>
    </citation>
    <scope>NUCLEOTIDE SEQUENCE</scope>
    <source>
        <strain evidence="2">CCC161011</strain>
    </source>
</reference>
<gene>
    <name evidence="2" type="ORF">MVEN_01458900</name>
</gene>
<organism evidence="2 3">
    <name type="scientific">Mycena venus</name>
    <dbReference type="NCBI Taxonomy" id="2733690"/>
    <lineage>
        <taxon>Eukaryota</taxon>
        <taxon>Fungi</taxon>
        <taxon>Dikarya</taxon>
        <taxon>Basidiomycota</taxon>
        <taxon>Agaricomycotina</taxon>
        <taxon>Agaricomycetes</taxon>
        <taxon>Agaricomycetidae</taxon>
        <taxon>Agaricales</taxon>
        <taxon>Marasmiineae</taxon>
        <taxon>Mycenaceae</taxon>
        <taxon>Mycena</taxon>
    </lineage>
</organism>
<sequence length="327" mass="37894">MNWPAEKLRTRLDRARAEYATQLEAFTAFSIQQEDRVPQWLAMVEAFERDGKSNKNPYEITSKAMTEAEVLLKFEQEESRRVEAGIPGIHTVSPSSFIAAALEVEDQQRPTRRRRWWNWGNHKAPEGEQPEDEPLFLPLALSAAQRATEPVLGLAVIEDELRDAQCAMSLVLLHNQLHIKARYFIYKKIQARHQGPNTRSQALVARNETKIRLHSEKYQMAWEAKRRLANGDRSTFTWRPLRQEDIRTMEDAEDLRRTEDQRRKATERRLEREERLRASGELPPLTAEEQERAKRNATENTRQVSWIWTAAGLAGTDAELEEGKPSS</sequence>
<comment type="caution">
    <text evidence="2">The sequence shown here is derived from an EMBL/GenBank/DDBJ whole genome shotgun (WGS) entry which is preliminary data.</text>
</comment>
<dbReference type="Proteomes" id="UP000620124">
    <property type="component" value="Unassembled WGS sequence"/>
</dbReference>